<reference evidence="3" key="1">
    <citation type="submission" date="2017-02" db="UniProtKB">
        <authorList>
            <consortium name="WormBaseParasite"/>
        </authorList>
    </citation>
    <scope>IDENTIFICATION</scope>
</reference>
<dbReference type="AlphaFoldDB" id="A0A0R3UK20"/>
<keyword evidence="2" id="KW-1185">Reference proteome</keyword>
<dbReference type="Proteomes" id="UP000267029">
    <property type="component" value="Unassembled WGS sequence"/>
</dbReference>
<evidence type="ECO:0000313" key="1">
    <source>
        <dbReference type="EMBL" id="VDD81892.1"/>
    </source>
</evidence>
<dbReference type="WBParaSite" id="MCOS_0000789401-mRNA-1">
    <property type="protein sequence ID" value="MCOS_0000789401-mRNA-1"/>
    <property type="gene ID" value="MCOS_0000789401"/>
</dbReference>
<organism evidence="3">
    <name type="scientific">Mesocestoides corti</name>
    <name type="common">Flatworm</name>
    <dbReference type="NCBI Taxonomy" id="53468"/>
    <lineage>
        <taxon>Eukaryota</taxon>
        <taxon>Metazoa</taxon>
        <taxon>Spiralia</taxon>
        <taxon>Lophotrochozoa</taxon>
        <taxon>Platyhelminthes</taxon>
        <taxon>Cestoda</taxon>
        <taxon>Eucestoda</taxon>
        <taxon>Cyclophyllidea</taxon>
        <taxon>Mesocestoididae</taxon>
        <taxon>Mesocestoides</taxon>
    </lineage>
</organism>
<proteinExistence type="predicted"/>
<gene>
    <name evidence="1" type="ORF">MCOS_LOCUS7895</name>
</gene>
<dbReference type="EMBL" id="UXSR01005423">
    <property type="protein sequence ID" value="VDD81892.1"/>
    <property type="molecule type" value="Genomic_DNA"/>
</dbReference>
<dbReference type="OrthoDB" id="6234300at2759"/>
<evidence type="ECO:0000313" key="3">
    <source>
        <dbReference type="WBParaSite" id="MCOS_0000789401-mRNA-1"/>
    </source>
</evidence>
<accession>A0A0R3UK20</accession>
<protein>
    <submittedName>
        <fullName evidence="3">Complex I-15 kDa</fullName>
    </submittedName>
</protein>
<name>A0A0R3UK20_MESCO</name>
<reference evidence="1 2" key="2">
    <citation type="submission" date="2018-10" db="EMBL/GenBank/DDBJ databases">
        <authorList>
            <consortium name="Pathogen Informatics"/>
        </authorList>
    </citation>
    <scope>NUCLEOTIDE SEQUENCE [LARGE SCALE GENOMIC DNA]</scope>
</reference>
<sequence>MSVCETNPDKLRKLNDEARAKPNKDLGFYPAASDALDAWLGRIFSPKEMYESGKGYPYTYKPGGNYLGRPIFSTDIHLGTTWGTNLHPFRPKFCQIMERDYLRFRASFYVYFYRCLSRVGVQNSDKMCRIYWEDLIECTTNDKSKKRFLYMEKVRNQKKLPPMELPPLSSIRRPN</sequence>
<evidence type="ECO:0000313" key="2">
    <source>
        <dbReference type="Proteomes" id="UP000267029"/>
    </source>
</evidence>